<name>A0A1H7IAH0_9EURY</name>
<feature type="domain" description="Peptidase C39-like" evidence="1">
    <location>
        <begin position="84"/>
        <end position="200"/>
    </location>
</feature>
<dbReference type="AlphaFoldDB" id="A0A1H7IAH0"/>
<proteinExistence type="predicted"/>
<dbReference type="Pfam" id="PF13529">
    <property type="entry name" value="Peptidase_C39_2"/>
    <property type="match status" value="1"/>
</dbReference>
<protein>
    <submittedName>
        <fullName evidence="2">Peptidase_C39 like family protein</fullName>
    </submittedName>
</protein>
<evidence type="ECO:0000259" key="1">
    <source>
        <dbReference type="Pfam" id="PF13529"/>
    </source>
</evidence>
<gene>
    <name evidence="2" type="ORF">SAMN05216439_1188</name>
</gene>
<dbReference type="Proteomes" id="UP000199506">
    <property type="component" value="Unassembled WGS sequence"/>
</dbReference>
<organism evidence="2 3">
    <name type="scientific">Methanobrevibacter gottschalkii</name>
    <dbReference type="NCBI Taxonomy" id="190974"/>
    <lineage>
        <taxon>Archaea</taxon>
        <taxon>Methanobacteriati</taxon>
        <taxon>Methanobacteriota</taxon>
        <taxon>Methanomada group</taxon>
        <taxon>Methanobacteria</taxon>
        <taxon>Methanobacteriales</taxon>
        <taxon>Methanobacteriaceae</taxon>
        <taxon>Methanobrevibacter</taxon>
    </lineage>
</organism>
<reference evidence="2 3" key="1">
    <citation type="submission" date="2016-10" db="EMBL/GenBank/DDBJ databases">
        <authorList>
            <person name="de Groot N.N."/>
        </authorList>
    </citation>
    <scope>NUCLEOTIDE SEQUENCE [LARGE SCALE GENOMIC DNA]</scope>
    <source>
        <strain evidence="2 3">DSM 11978</strain>
    </source>
</reference>
<evidence type="ECO:0000313" key="3">
    <source>
        <dbReference type="Proteomes" id="UP000199506"/>
    </source>
</evidence>
<evidence type="ECO:0000313" key="2">
    <source>
        <dbReference type="EMBL" id="SEK59543.1"/>
    </source>
</evidence>
<sequence>MVRFSKKEMQKASKIIRESIKKGKGQPLSVKMVEMDKGKTIKVSKAYYMGLFEAQNIFIRNKGRKPNYVTLNSKANNPLVMDYQDNAYTCCPTSFSMATQLLFDNISEKECAKALNTVLGSGTDPSDLIKNSGKLGYKVTPIKRDYKSVKSSLDKGFAVIAHIQTRPATCLGYSGDYGHYVLLYGAYRKLLTKYYKVADPTKGLKTCKASILDKATNGRNIKYYSVGIL</sequence>
<dbReference type="Gene3D" id="3.90.70.10">
    <property type="entry name" value="Cysteine proteinases"/>
    <property type="match status" value="1"/>
</dbReference>
<accession>A0A1H7IAH0</accession>
<dbReference type="STRING" id="190974.SAMN05216439_1188"/>
<dbReference type="SMR" id="A0A1H7IAH0"/>
<dbReference type="EMBL" id="FOAK01000003">
    <property type="protein sequence ID" value="SEK59543.1"/>
    <property type="molecule type" value="Genomic_DNA"/>
</dbReference>
<dbReference type="InterPro" id="IPR039564">
    <property type="entry name" value="Peptidase_C39-like"/>
</dbReference>